<feature type="transmembrane region" description="Helical" evidence="7">
    <location>
        <begin position="6"/>
        <end position="24"/>
    </location>
</feature>
<sequence length="91" mass="10140">MIGLDFLLKLAILILSCTIFFCLYRAVLGPTTADRIIGINVVATKVVTAFVFLAAIFQKGSYLDIAMLYALLIYITTLAFIKYLEQRNLGE</sequence>
<comment type="caution">
    <text evidence="8">The sequence shown here is derived from an EMBL/GenBank/DDBJ whole genome shotgun (WGS) entry which is preliminary data.</text>
</comment>
<comment type="subcellular location">
    <subcellularLocation>
        <location evidence="1">Cell membrane</location>
        <topology evidence="1">Multi-pass membrane protein</topology>
    </subcellularLocation>
</comment>
<evidence type="ECO:0000256" key="4">
    <source>
        <dbReference type="ARBA" id="ARBA00022692"/>
    </source>
</evidence>
<evidence type="ECO:0000256" key="1">
    <source>
        <dbReference type="ARBA" id="ARBA00004651"/>
    </source>
</evidence>
<dbReference type="GO" id="GO:0015385">
    <property type="term" value="F:sodium:proton antiporter activity"/>
    <property type="evidence" value="ECO:0007669"/>
    <property type="project" value="TreeGrafter"/>
</dbReference>
<dbReference type="EMBL" id="BART01010744">
    <property type="protein sequence ID" value="GAG90016.1"/>
    <property type="molecule type" value="Genomic_DNA"/>
</dbReference>
<protein>
    <recommendedName>
        <fullName evidence="9">Multiple resistance and pH regulation protein F</fullName>
    </recommendedName>
</protein>
<dbReference type="AlphaFoldDB" id="X1D0P0"/>
<evidence type="ECO:0000256" key="5">
    <source>
        <dbReference type="ARBA" id="ARBA00022989"/>
    </source>
</evidence>
<keyword evidence="4 7" id="KW-0812">Transmembrane</keyword>
<dbReference type="PANTHER" id="PTHR34702">
    <property type="entry name" value="NA(+)/H(+) ANTIPORTER SUBUNIT F1"/>
    <property type="match status" value="1"/>
</dbReference>
<dbReference type="GO" id="GO:0005886">
    <property type="term" value="C:plasma membrane"/>
    <property type="evidence" value="ECO:0007669"/>
    <property type="project" value="UniProtKB-SubCell"/>
</dbReference>
<keyword evidence="2" id="KW-0813">Transport</keyword>
<evidence type="ECO:0000313" key="8">
    <source>
        <dbReference type="EMBL" id="GAG90016.1"/>
    </source>
</evidence>
<name>X1D0P0_9ZZZZ</name>
<evidence type="ECO:0000256" key="2">
    <source>
        <dbReference type="ARBA" id="ARBA00022448"/>
    </source>
</evidence>
<dbReference type="Pfam" id="PF04066">
    <property type="entry name" value="MrpF_PhaF"/>
    <property type="match status" value="1"/>
</dbReference>
<accession>X1D0P0</accession>
<feature type="transmembrane region" description="Helical" evidence="7">
    <location>
        <begin position="36"/>
        <end position="57"/>
    </location>
</feature>
<proteinExistence type="predicted"/>
<dbReference type="InterPro" id="IPR007208">
    <property type="entry name" value="MrpF/PhaF-like"/>
</dbReference>
<gene>
    <name evidence="8" type="ORF">S01H4_23223</name>
</gene>
<evidence type="ECO:0000256" key="6">
    <source>
        <dbReference type="ARBA" id="ARBA00023136"/>
    </source>
</evidence>
<evidence type="ECO:0000256" key="7">
    <source>
        <dbReference type="SAM" id="Phobius"/>
    </source>
</evidence>
<organism evidence="8">
    <name type="scientific">marine sediment metagenome</name>
    <dbReference type="NCBI Taxonomy" id="412755"/>
    <lineage>
        <taxon>unclassified sequences</taxon>
        <taxon>metagenomes</taxon>
        <taxon>ecological metagenomes</taxon>
    </lineage>
</organism>
<feature type="transmembrane region" description="Helical" evidence="7">
    <location>
        <begin position="63"/>
        <end position="84"/>
    </location>
</feature>
<evidence type="ECO:0000256" key="3">
    <source>
        <dbReference type="ARBA" id="ARBA00022475"/>
    </source>
</evidence>
<keyword evidence="6 7" id="KW-0472">Membrane</keyword>
<keyword evidence="3" id="KW-1003">Cell membrane</keyword>
<reference evidence="8" key="1">
    <citation type="journal article" date="2014" name="Front. Microbiol.">
        <title>High frequency of phylogenetically diverse reductive dehalogenase-homologous genes in deep subseafloor sedimentary metagenomes.</title>
        <authorList>
            <person name="Kawai M."/>
            <person name="Futagami T."/>
            <person name="Toyoda A."/>
            <person name="Takaki Y."/>
            <person name="Nishi S."/>
            <person name="Hori S."/>
            <person name="Arai W."/>
            <person name="Tsubouchi T."/>
            <person name="Morono Y."/>
            <person name="Uchiyama I."/>
            <person name="Ito T."/>
            <person name="Fujiyama A."/>
            <person name="Inagaki F."/>
            <person name="Takami H."/>
        </authorList>
    </citation>
    <scope>NUCLEOTIDE SEQUENCE</scope>
    <source>
        <strain evidence="8">Expedition CK06-06</strain>
    </source>
</reference>
<evidence type="ECO:0008006" key="9">
    <source>
        <dbReference type="Google" id="ProtNLM"/>
    </source>
</evidence>
<dbReference type="PANTHER" id="PTHR34702:SF1">
    <property type="entry name" value="NA(+)_H(+) ANTIPORTER SUBUNIT F"/>
    <property type="match status" value="1"/>
</dbReference>
<keyword evidence="5 7" id="KW-1133">Transmembrane helix</keyword>